<dbReference type="Pfam" id="PF00561">
    <property type="entry name" value="Abhydrolase_1"/>
    <property type="match status" value="1"/>
</dbReference>
<reference evidence="2 3" key="1">
    <citation type="journal article" date="2018" name="New Phytol.">
        <title>Comparative genomics and transcriptomics depict ericoid mycorrhizal fungi as versatile saprotrophs and plant mutualists.</title>
        <authorList>
            <person name="Martino E."/>
            <person name="Morin E."/>
            <person name="Grelet G.A."/>
            <person name="Kuo A."/>
            <person name="Kohler A."/>
            <person name="Daghino S."/>
            <person name="Barry K.W."/>
            <person name="Cichocki N."/>
            <person name="Clum A."/>
            <person name="Dockter R.B."/>
            <person name="Hainaut M."/>
            <person name="Kuo R.C."/>
            <person name="LaButti K."/>
            <person name="Lindahl B.D."/>
            <person name="Lindquist E.A."/>
            <person name="Lipzen A."/>
            <person name="Khouja H.R."/>
            <person name="Magnuson J."/>
            <person name="Murat C."/>
            <person name="Ohm R.A."/>
            <person name="Singer S.W."/>
            <person name="Spatafora J.W."/>
            <person name="Wang M."/>
            <person name="Veneault-Fourrey C."/>
            <person name="Henrissat B."/>
            <person name="Grigoriev I.V."/>
            <person name="Martin F.M."/>
            <person name="Perotto S."/>
        </authorList>
    </citation>
    <scope>NUCLEOTIDE SEQUENCE [LARGE SCALE GENOMIC DNA]</scope>
    <source>
        <strain evidence="2 3">ATCC 22711</strain>
    </source>
</reference>
<dbReference type="InterPro" id="IPR000073">
    <property type="entry name" value="AB_hydrolase_1"/>
</dbReference>
<dbReference type="AlphaFoldDB" id="A0A2T3BCD2"/>
<dbReference type="OrthoDB" id="2851338at2759"/>
<dbReference type="Gene3D" id="3.40.50.1820">
    <property type="entry name" value="alpha/beta hydrolase"/>
    <property type="match status" value="1"/>
</dbReference>
<dbReference type="RefSeq" id="XP_024724592.1">
    <property type="nucleotide sequence ID" value="XM_024869802.1"/>
</dbReference>
<protein>
    <recommendedName>
        <fullName evidence="1">AB hydrolase-1 domain-containing protein</fullName>
    </recommendedName>
</protein>
<dbReference type="InterPro" id="IPR029058">
    <property type="entry name" value="AB_hydrolase_fold"/>
</dbReference>
<name>A0A2T3BCD2_AMORE</name>
<dbReference type="InParanoid" id="A0A2T3BCD2"/>
<dbReference type="InterPro" id="IPR050228">
    <property type="entry name" value="Carboxylesterase_BioH"/>
</dbReference>
<dbReference type="PANTHER" id="PTHR43194">
    <property type="entry name" value="HYDROLASE ALPHA/BETA FOLD FAMILY"/>
    <property type="match status" value="1"/>
</dbReference>
<dbReference type="SUPFAM" id="SSF53474">
    <property type="entry name" value="alpha/beta-Hydrolases"/>
    <property type="match status" value="1"/>
</dbReference>
<proteinExistence type="predicted"/>
<accession>A0A2T3BCD2</accession>
<dbReference type="Proteomes" id="UP000241818">
    <property type="component" value="Unassembled WGS sequence"/>
</dbReference>
<dbReference type="GeneID" id="36577883"/>
<dbReference type="STRING" id="857342.A0A2T3BCD2"/>
<sequence length="301" mass="32912">MSLNSTVSQLQLRDGRQLSYQISGPAPKPSSSGPSDSIPTVLLSNSLCAPFHTWDHYVSILHGHKFRVIQYDQVGHGGSTVNSSEVDGTTFNSLANDVLQLLDALQVRKVHAWIGISMGAATGIYFCAQNPGRVERLVICDTISCSPNAIGIPDPFEARVAAARKDGHINDIVEQTIVRWFSEPWREMNEAEVQRMRNIMLKTQIEGFAACCRALQDKEFDLRPLAGKLGGAVEKVMLVVGENDANLPQTMAELREQIQAGFDSLGKGGKVRWAIIKGAGHVSVVDGLEEYSQHVTQFLEA</sequence>
<dbReference type="EMBL" id="KZ679006">
    <property type="protein sequence ID" value="PSS27067.1"/>
    <property type="molecule type" value="Genomic_DNA"/>
</dbReference>
<dbReference type="PRINTS" id="PR00111">
    <property type="entry name" value="ABHYDROLASE"/>
</dbReference>
<keyword evidence="3" id="KW-1185">Reference proteome</keyword>
<feature type="domain" description="AB hydrolase-1" evidence="1">
    <location>
        <begin position="39"/>
        <end position="175"/>
    </location>
</feature>
<evidence type="ECO:0000313" key="2">
    <source>
        <dbReference type="EMBL" id="PSS27067.1"/>
    </source>
</evidence>
<evidence type="ECO:0000313" key="3">
    <source>
        <dbReference type="Proteomes" id="UP000241818"/>
    </source>
</evidence>
<evidence type="ECO:0000259" key="1">
    <source>
        <dbReference type="Pfam" id="PF00561"/>
    </source>
</evidence>
<gene>
    <name evidence="2" type="ORF">M430DRAFT_93940</name>
</gene>
<dbReference type="PANTHER" id="PTHR43194:SF2">
    <property type="entry name" value="PEROXISOMAL MEMBRANE PROTEIN LPX1"/>
    <property type="match status" value="1"/>
</dbReference>
<organism evidence="2 3">
    <name type="scientific">Amorphotheca resinae ATCC 22711</name>
    <dbReference type="NCBI Taxonomy" id="857342"/>
    <lineage>
        <taxon>Eukaryota</taxon>
        <taxon>Fungi</taxon>
        <taxon>Dikarya</taxon>
        <taxon>Ascomycota</taxon>
        <taxon>Pezizomycotina</taxon>
        <taxon>Leotiomycetes</taxon>
        <taxon>Helotiales</taxon>
        <taxon>Amorphothecaceae</taxon>
        <taxon>Amorphotheca</taxon>
    </lineage>
</organism>